<dbReference type="CDD" id="cd12797">
    <property type="entry name" value="M23_peptidase"/>
    <property type="match status" value="1"/>
</dbReference>
<sequence length="246" mass="25295">MRSLLTRGALLTALTVATAGFAAAEDNAAPAGTTHVQPTPSVLRTLEAADAEVSTPRSLVADPVSQLRAQTIATMRAGGRQSETTEGANGVAAAAQDEPEVVMPLAAGSYRNTSQYGPRTDPISGASAMHTGTDFSAPLGTPIHAVADGVVTHAGPGIDGRSSELVIVEHEIDGAVVESWYVHMYSQDVHVTEGQQVEAGDVIAAVGNNGYSTGPHLHFEIHLGGEETTEPLAWLEQAGAVDPSEG</sequence>
<gene>
    <name evidence="4" type="ORF">ACFSE6_14200</name>
</gene>
<proteinExistence type="predicted"/>
<keyword evidence="4" id="KW-0378">Hydrolase</keyword>
<dbReference type="InterPro" id="IPR016047">
    <property type="entry name" value="M23ase_b-sheet_dom"/>
</dbReference>
<reference evidence="5" key="1">
    <citation type="journal article" date="2019" name="Int. J. Syst. Evol. Microbiol.">
        <title>The Global Catalogue of Microorganisms (GCM) 10K type strain sequencing project: providing services to taxonomists for standard genome sequencing and annotation.</title>
        <authorList>
            <consortium name="The Broad Institute Genomics Platform"/>
            <consortium name="The Broad Institute Genome Sequencing Center for Infectious Disease"/>
            <person name="Wu L."/>
            <person name="Ma J."/>
        </authorList>
    </citation>
    <scope>NUCLEOTIDE SEQUENCE [LARGE SCALE GENOMIC DNA]</scope>
    <source>
        <strain evidence="5">JCM 17130</strain>
    </source>
</reference>
<dbReference type="SUPFAM" id="SSF51261">
    <property type="entry name" value="Duplicated hybrid motif"/>
    <property type="match status" value="1"/>
</dbReference>
<dbReference type="GO" id="GO:0016787">
    <property type="term" value="F:hydrolase activity"/>
    <property type="evidence" value="ECO:0007669"/>
    <property type="project" value="UniProtKB-KW"/>
</dbReference>
<feature type="domain" description="M23ase beta-sheet core" evidence="3">
    <location>
        <begin position="129"/>
        <end position="226"/>
    </location>
</feature>
<dbReference type="EC" id="3.4.24.-" evidence="4"/>
<comment type="caution">
    <text evidence="4">The sequence shown here is derived from an EMBL/GenBank/DDBJ whole genome shotgun (WGS) entry which is preliminary data.</text>
</comment>
<dbReference type="InterPro" id="IPR011055">
    <property type="entry name" value="Dup_hybrid_motif"/>
</dbReference>
<dbReference type="Pfam" id="PF01551">
    <property type="entry name" value="Peptidase_M23"/>
    <property type="match status" value="1"/>
</dbReference>
<dbReference type="RefSeq" id="WP_388008387.1">
    <property type="nucleotide sequence ID" value="NZ_JBHUEE010000007.1"/>
</dbReference>
<keyword evidence="1 2" id="KW-0732">Signal</keyword>
<evidence type="ECO:0000313" key="5">
    <source>
        <dbReference type="Proteomes" id="UP001597277"/>
    </source>
</evidence>
<keyword evidence="5" id="KW-1185">Reference proteome</keyword>
<feature type="chain" id="PRO_5046519176" evidence="2">
    <location>
        <begin position="25"/>
        <end position="246"/>
    </location>
</feature>
<dbReference type="EMBL" id="JBHUEE010000007">
    <property type="protein sequence ID" value="MFD1718995.1"/>
    <property type="molecule type" value="Genomic_DNA"/>
</dbReference>
<dbReference type="PANTHER" id="PTHR21666">
    <property type="entry name" value="PEPTIDASE-RELATED"/>
    <property type="match status" value="1"/>
</dbReference>
<name>A0ABW4L6A3_9MICO</name>
<accession>A0ABW4L6A3</accession>
<dbReference type="InterPro" id="IPR050570">
    <property type="entry name" value="Cell_wall_metabolism_enzyme"/>
</dbReference>
<organism evidence="4 5">
    <name type="scientific">Georgenia deserti</name>
    <dbReference type="NCBI Taxonomy" id="2093781"/>
    <lineage>
        <taxon>Bacteria</taxon>
        <taxon>Bacillati</taxon>
        <taxon>Actinomycetota</taxon>
        <taxon>Actinomycetes</taxon>
        <taxon>Micrococcales</taxon>
        <taxon>Bogoriellaceae</taxon>
        <taxon>Georgenia</taxon>
    </lineage>
</organism>
<protein>
    <submittedName>
        <fullName evidence="4">M23 family metallopeptidase</fullName>
        <ecNumber evidence="4">3.4.24.-</ecNumber>
    </submittedName>
</protein>
<evidence type="ECO:0000313" key="4">
    <source>
        <dbReference type="EMBL" id="MFD1718995.1"/>
    </source>
</evidence>
<dbReference type="Proteomes" id="UP001597277">
    <property type="component" value="Unassembled WGS sequence"/>
</dbReference>
<dbReference type="Gene3D" id="2.70.70.10">
    <property type="entry name" value="Glucose Permease (Domain IIA)"/>
    <property type="match status" value="1"/>
</dbReference>
<evidence type="ECO:0000256" key="2">
    <source>
        <dbReference type="SAM" id="SignalP"/>
    </source>
</evidence>
<dbReference type="PANTHER" id="PTHR21666:SF289">
    <property type="entry name" value="L-ALA--D-GLU ENDOPEPTIDASE"/>
    <property type="match status" value="1"/>
</dbReference>
<feature type="signal peptide" evidence="2">
    <location>
        <begin position="1"/>
        <end position="24"/>
    </location>
</feature>
<evidence type="ECO:0000256" key="1">
    <source>
        <dbReference type="ARBA" id="ARBA00022729"/>
    </source>
</evidence>
<evidence type="ECO:0000259" key="3">
    <source>
        <dbReference type="Pfam" id="PF01551"/>
    </source>
</evidence>